<dbReference type="AlphaFoldDB" id="A0A9P6RMI6"/>
<gene>
    <name evidence="1" type="ORF">BGZ99_004131</name>
</gene>
<reference evidence="1" key="1">
    <citation type="journal article" date="2020" name="Fungal Divers.">
        <title>Resolving the Mortierellaceae phylogeny through synthesis of multi-gene phylogenetics and phylogenomics.</title>
        <authorList>
            <person name="Vandepol N."/>
            <person name="Liber J."/>
            <person name="Desiro A."/>
            <person name="Na H."/>
            <person name="Kennedy M."/>
            <person name="Barry K."/>
            <person name="Grigoriev I.V."/>
            <person name="Miller A.N."/>
            <person name="O'Donnell K."/>
            <person name="Stajich J.E."/>
            <person name="Bonito G."/>
        </authorList>
    </citation>
    <scope>NUCLEOTIDE SEQUENCE</scope>
    <source>
        <strain evidence="1">REB-010B</strain>
    </source>
</reference>
<evidence type="ECO:0000313" key="2">
    <source>
        <dbReference type="Proteomes" id="UP000738325"/>
    </source>
</evidence>
<keyword evidence="2" id="KW-1185">Reference proteome</keyword>
<dbReference type="EMBL" id="JAAAIP010000257">
    <property type="protein sequence ID" value="KAG0321074.1"/>
    <property type="molecule type" value="Genomic_DNA"/>
</dbReference>
<accession>A0A9P6RMI6</accession>
<sequence>MNHKSAGKRNPGQDLPTEVSLFALQQGQQDHTGAAGLTTGSGAGNADRLLAAILVYYQGAIIDSPVPLQTLPCLHALQAYWSVEPSLAPQHVARGSTDLERRSATVALSTIDSARALPLVDQLFYAIVGLTRPSLSFKDSIEFNARAIFNVMIASILEGSQVHDCERLLRLCIHLKDTEDRYPLRNLAGNICLDIVDTSSLPLFARTSVLRFILSSADFILHNLETRIAMTERISRLLQENAYDDIEWRSMVQRVARKLGLRRETSAYEQAKFRCYRYLDLVITDPIRYCRQKAMTECMSVAQWKSVLDQDFVVQLYLDDHRPSMLLFMDVARTMGITLTFPPTPFQDAILGTSRTSFANETMVHLSETRQRLYAAMDSPQTIEEILDTAVGMALDAHKPTAGIQVCLTAWSKIVLGSIPDPSNLTPMLEFSKKLLQSSIVAPIQLVPRILCISAVCLRTCAMLQETKKSTDPKIRDVVAVCLDVFLGCLLYRDEPRFGNSQPACPEATVDVYSQRAHYDIKQALSLFALLFPAGDAFTWTRAGEGAGAGEGICAEFLLQLVEHLVPLLERHVQAEWSRGTLVAAGLVLELLSLQIPPAVLLQEKAELVKALDRMADVQRDSTLSTSSVWNEISLDTGCVHALPSLQSRLDLLEDYCN</sequence>
<name>A0A9P6RMI6_9FUNG</name>
<dbReference type="OrthoDB" id="2442429at2759"/>
<evidence type="ECO:0000313" key="1">
    <source>
        <dbReference type="EMBL" id="KAG0321074.1"/>
    </source>
</evidence>
<dbReference type="Proteomes" id="UP000738325">
    <property type="component" value="Unassembled WGS sequence"/>
</dbReference>
<comment type="caution">
    <text evidence="1">The sequence shown here is derived from an EMBL/GenBank/DDBJ whole genome shotgun (WGS) entry which is preliminary data.</text>
</comment>
<protein>
    <submittedName>
        <fullName evidence="1">Uncharacterized protein</fullName>
    </submittedName>
</protein>
<proteinExistence type="predicted"/>
<organism evidence="1 2">
    <name type="scientific">Dissophora globulifera</name>
    <dbReference type="NCBI Taxonomy" id="979702"/>
    <lineage>
        <taxon>Eukaryota</taxon>
        <taxon>Fungi</taxon>
        <taxon>Fungi incertae sedis</taxon>
        <taxon>Mucoromycota</taxon>
        <taxon>Mortierellomycotina</taxon>
        <taxon>Mortierellomycetes</taxon>
        <taxon>Mortierellales</taxon>
        <taxon>Mortierellaceae</taxon>
        <taxon>Dissophora</taxon>
    </lineage>
</organism>